<evidence type="ECO:0000256" key="2">
    <source>
        <dbReference type="ARBA" id="ARBA00022801"/>
    </source>
</evidence>
<dbReference type="EMBL" id="GG663751">
    <property type="protein sequence ID" value="EEH51304.1"/>
    <property type="molecule type" value="Genomic_DNA"/>
</dbReference>
<evidence type="ECO:0000313" key="10">
    <source>
        <dbReference type="Proteomes" id="UP000001876"/>
    </source>
</evidence>
<dbReference type="STRING" id="564608.C1N965"/>
<dbReference type="InterPro" id="IPR006186">
    <property type="entry name" value="Ser/Thr-sp_prot-phosphatase"/>
</dbReference>
<dbReference type="SUPFAM" id="SSF56300">
    <property type="entry name" value="Metallo-dependent phosphatases"/>
    <property type="match status" value="1"/>
</dbReference>
<sequence>MGKLDLDAWIAKIKQCEPLEEAELEALCAYVKEVLVEESNVQPVCSPVTVCGDIHGQFHDLLKLFETGGDVPDTNYIFMGDFVDRGYNSLETFTLLLLLKARWPQCVTLLRGNHESRQITQVYGFYDECQRKYGNANAWRWCTDVFDYLTLSALIDGEVLCVHGGLSPDVRTLDQVRTIDRLCEIPHEGPFCDMMWSDPEDIETWSVSPRGAGWLFGRKVTAEFNAINGLNLIARAHQLVQEGLKYTFPEKSLVTVWSAPNYCYRCGNVASMLAFDDKMERTVKYFTETPENSTMMAPRASVPYFL</sequence>
<dbReference type="InterPro" id="IPR004843">
    <property type="entry name" value="Calcineurin-like_PHP"/>
</dbReference>
<accession>C1N965</accession>
<keyword evidence="4" id="KW-0464">Manganese</keyword>
<dbReference type="GO" id="GO:0008270">
    <property type="term" value="F:zinc ion binding"/>
    <property type="evidence" value="ECO:0007669"/>
    <property type="project" value="UniProtKB-ARBA"/>
</dbReference>
<evidence type="ECO:0000256" key="6">
    <source>
        <dbReference type="ARBA" id="ARBA00048832"/>
    </source>
</evidence>
<evidence type="ECO:0000313" key="9">
    <source>
        <dbReference type="EMBL" id="EEH51304.1"/>
    </source>
</evidence>
<dbReference type="OMA" id="MCLKVKY"/>
<dbReference type="GO" id="GO:0004722">
    <property type="term" value="F:protein serine/threonine phosphatase activity"/>
    <property type="evidence" value="ECO:0007669"/>
    <property type="project" value="UniProtKB-EC"/>
</dbReference>
<comment type="similarity">
    <text evidence="7">Belongs to the PPP phosphatase family.</text>
</comment>
<dbReference type="OrthoDB" id="1930084at2759"/>
<dbReference type="RefSeq" id="XP_003064399.1">
    <property type="nucleotide sequence ID" value="XM_003064353.1"/>
</dbReference>
<evidence type="ECO:0000256" key="7">
    <source>
        <dbReference type="RuleBase" id="RU004273"/>
    </source>
</evidence>
<dbReference type="CDD" id="cd07415">
    <property type="entry name" value="MPP_PP2A_PP4_PP6"/>
    <property type="match status" value="1"/>
</dbReference>
<dbReference type="KEGG" id="mpp:MICPUCDRAFT_49227"/>
<dbReference type="EC" id="3.1.3.16" evidence="7"/>
<evidence type="ECO:0000256" key="1">
    <source>
        <dbReference type="ARBA" id="ARBA00022723"/>
    </source>
</evidence>
<keyword evidence="3" id="KW-0904">Protein phosphatase</keyword>
<evidence type="ECO:0000256" key="3">
    <source>
        <dbReference type="ARBA" id="ARBA00022912"/>
    </source>
</evidence>
<dbReference type="FunFam" id="3.60.21.10:FF:000005">
    <property type="entry name" value="Serine/threonine-protein phosphatase"/>
    <property type="match status" value="1"/>
</dbReference>
<gene>
    <name evidence="9" type="ORF">MICPUCDRAFT_49227</name>
</gene>
<keyword evidence="2 7" id="KW-0378">Hydrolase</keyword>
<dbReference type="PANTHER" id="PTHR45619">
    <property type="entry name" value="SERINE/THREONINE-PROTEIN PHOSPHATASE PP2A-RELATED"/>
    <property type="match status" value="1"/>
</dbReference>
<dbReference type="Gene3D" id="3.60.21.10">
    <property type="match status" value="1"/>
</dbReference>
<evidence type="ECO:0000256" key="4">
    <source>
        <dbReference type="ARBA" id="ARBA00023211"/>
    </source>
</evidence>
<dbReference type="InterPro" id="IPR047129">
    <property type="entry name" value="PPA2-like"/>
</dbReference>
<dbReference type="InterPro" id="IPR029052">
    <property type="entry name" value="Metallo-depent_PP-like"/>
</dbReference>
<dbReference type="PRINTS" id="PR00114">
    <property type="entry name" value="STPHPHTASE"/>
</dbReference>
<dbReference type="AlphaFoldDB" id="C1N965"/>
<evidence type="ECO:0000256" key="5">
    <source>
        <dbReference type="ARBA" id="ARBA00047986"/>
    </source>
</evidence>
<dbReference type="eggNOG" id="KOG0373">
    <property type="taxonomic scope" value="Eukaryota"/>
</dbReference>
<reference evidence="9 10" key="1">
    <citation type="journal article" date="2009" name="Science">
        <title>Green evolution and dynamic adaptations revealed by genomes of the marine picoeukaryotes Micromonas.</title>
        <authorList>
            <person name="Worden A.Z."/>
            <person name="Lee J.H."/>
            <person name="Mock T."/>
            <person name="Rouze P."/>
            <person name="Simmons M.P."/>
            <person name="Aerts A.L."/>
            <person name="Allen A.E."/>
            <person name="Cuvelier M.L."/>
            <person name="Derelle E."/>
            <person name="Everett M.V."/>
            <person name="Foulon E."/>
            <person name="Grimwood J."/>
            <person name="Gundlach H."/>
            <person name="Henrissat B."/>
            <person name="Napoli C."/>
            <person name="McDonald S.M."/>
            <person name="Parker M.S."/>
            <person name="Rombauts S."/>
            <person name="Salamov A."/>
            <person name="Von Dassow P."/>
            <person name="Badger J.H."/>
            <person name="Coutinho P.M."/>
            <person name="Demir E."/>
            <person name="Dubchak I."/>
            <person name="Gentemann C."/>
            <person name="Eikrem W."/>
            <person name="Gready J.E."/>
            <person name="John U."/>
            <person name="Lanier W."/>
            <person name="Lindquist E.A."/>
            <person name="Lucas S."/>
            <person name="Mayer K.F."/>
            <person name="Moreau H."/>
            <person name="Not F."/>
            <person name="Otillar R."/>
            <person name="Panaud O."/>
            <person name="Pangilinan J."/>
            <person name="Paulsen I."/>
            <person name="Piegu B."/>
            <person name="Poliakov A."/>
            <person name="Robbens S."/>
            <person name="Schmutz J."/>
            <person name="Toulza E."/>
            <person name="Wyss T."/>
            <person name="Zelensky A."/>
            <person name="Zhou K."/>
            <person name="Armbrust E.V."/>
            <person name="Bhattacharya D."/>
            <person name="Goodenough U.W."/>
            <person name="Van de Peer Y."/>
            <person name="Grigoriev I.V."/>
        </authorList>
    </citation>
    <scope>NUCLEOTIDE SEQUENCE [LARGE SCALE GENOMIC DNA]</scope>
    <source>
        <strain evidence="9 10">CCMP1545</strain>
    </source>
</reference>
<protein>
    <recommendedName>
        <fullName evidence="7">Serine/threonine-protein phosphatase</fullName>
        <ecNumber evidence="7">3.1.3.16</ecNumber>
    </recommendedName>
</protein>
<organism evidence="10">
    <name type="scientific">Micromonas pusilla (strain CCMP1545)</name>
    <name type="common">Picoplanktonic green alga</name>
    <dbReference type="NCBI Taxonomy" id="564608"/>
    <lineage>
        <taxon>Eukaryota</taxon>
        <taxon>Viridiplantae</taxon>
        <taxon>Chlorophyta</taxon>
        <taxon>Mamiellophyceae</taxon>
        <taxon>Mamiellales</taxon>
        <taxon>Mamiellaceae</taxon>
        <taxon>Micromonas</taxon>
    </lineage>
</organism>
<dbReference type="Proteomes" id="UP000001876">
    <property type="component" value="Unassembled WGS sequence"/>
</dbReference>
<proteinExistence type="inferred from homology"/>
<name>C1N965_MICPC</name>
<dbReference type="Pfam" id="PF00149">
    <property type="entry name" value="Metallophos"/>
    <property type="match status" value="1"/>
</dbReference>
<keyword evidence="10" id="KW-1185">Reference proteome</keyword>
<dbReference type="GeneID" id="9690006"/>
<keyword evidence="1" id="KW-0479">Metal-binding</keyword>
<dbReference type="PROSITE" id="PS00125">
    <property type="entry name" value="SER_THR_PHOSPHATASE"/>
    <property type="match status" value="1"/>
</dbReference>
<comment type="catalytic activity">
    <reaction evidence="6">
        <text>O-phospho-L-threonyl-[protein] + H2O = L-threonyl-[protein] + phosphate</text>
        <dbReference type="Rhea" id="RHEA:47004"/>
        <dbReference type="Rhea" id="RHEA-COMP:11060"/>
        <dbReference type="Rhea" id="RHEA-COMP:11605"/>
        <dbReference type="ChEBI" id="CHEBI:15377"/>
        <dbReference type="ChEBI" id="CHEBI:30013"/>
        <dbReference type="ChEBI" id="CHEBI:43474"/>
        <dbReference type="ChEBI" id="CHEBI:61977"/>
        <dbReference type="EC" id="3.1.3.16"/>
    </reaction>
    <physiologicalReaction direction="left-to-right" evidence="6">
        <dbReference type="Rhea" id="RHEA:47005"/>
    </physiologicalReaction>
</comment>
<comment type="catalytic activity">
    <reaction evidence="5">
        <text>O-phospho-L-seryl-[protein] + H2O = L-seryl-[protein] + phosphate</text>
        <dbReference type="Rhea" id="RHEA:20629"/>
        <dbReference type="Rhea" id="RHEA-COMP:9863"/>
        <dbReference type="Rhea" id="RHEA-COMP:11604"/>
        <dbReference type="ChEBI" id="CHEBI:15377"/>
        <dbReference type="ChEBI" id="CHEBI:29999"/>
        <dbReference type="ChEBI" id="CHEBI:43474"/>
        <dbReference type="ChEBI" id="CHEBI:83421"/>
        <dbReference type="EC" id="3.1.3.16"/>
    </reaction>
    <physiologicalReaction direction="left-to-right" evidence="5">
        <dbReference type="Rhea" id="RHEA:20630"/>
    </physiologicalReaction>
</comment>
<dbReference type="SMART" id="SM00156">
    <property type="entry name" value="PP2Ac"/>
    <property type="match status" value="1"/>
</dbReference>
<evidence type="ECO:0000259" key="8">
    <source>
        <dbReference type="PROSITE" id="PS00125"/>
    </source>
</evidence>
<feature type="domain" description="Serine/threonine specific protein phosphatases" evidence="8">
    <location>
        <begin position="110"/>
        <end position="115"/>
    </location>
</feature>